<feature type="compositionally biased region" description="Polar residues" evidence="1">
    <location>
        <begin position="1066"/>
        <end position="1076"/>
    </location>
</feature>
<feature type="region of interest" description="Disordered" evidence="1">
    <location>
        <begin position="3082"/>
        <end position="3103"/>
    </location>
</feature>
<comment type="caution">
    <text evidence="3">The sequence shown here is derived from an EMBL/GenBank/DDBJ whole genome shotgun (WGS) entry which is preliminary data.</text>
</comment>
<dbReference type="Proteomes" id="UP000558488">
    <property type="component" value="Unassembled WGS sequence"/>
</dbReference>
<evidence type="ECO:0000256" key="2">
    <source>
        <dbReference type="SAM" id="Phobius"/>
    </source>
</evidence>
<dbReference type="GO" id="GO:0005615">
    <property type="term" value="C:extracellular space"/>
    <property type="evidence" value="ECO:0007669"/>
    <property type="project" value="TreeGrafter"/>
</dbReference>
<feature type="compositionally biased region" description="Basic residues" evidence="1">
    <location>
        <begin position="3315"/>
        <end position="3327"/>
    </location>
</feature>
<feature type="compositionally biased region" description="Polar residues" evidence="1">
    <location>
        <begin position="1047"/>
        <end position="1057"/>
    </location>
</feature>
<evidence type="ECO:0000256" key="1">
    <source>
        <dbReference type="SAM" id="MobiDB-lite"/>
    </source>
</evidence>
<evidence type="ECO:0000313" key="3">
    <source>
        <dbReference type="EMBL" id="KAF6328563.1"/>
    </source>
</evidence>
<feature type="compositionally biased region" description="Polar residues" evidence="1">
    <location>
        <begin position="3328"/>
        <end position="3344"/>
    </location>
</feature>
<feature type="region of interest" description="Disordered" evidence="1">
    <location>
        <begin position="3500"/>
        <end position="3528"/>
    </location>
</feature>
<dbReference type="PANTHER" id="PTHR33888">
    <property type="entry name" value="RIKEN CDNA 4932415D10 GENE"/>
    <property type="match status" value="1"/>
</dbReference>
<reference evidence="3 4" key="1">
    <citation type="journal article" date="2020" name="Nature">
        <title>Six reference-quality genomes reveal evolution of bat adaptations.</title>
        <authorList>
            <person name="Jebb D."/>
            <person name="Huang Z."/>
            <person name="Pippel M."/>
            <person name="Hughes G.M."/>
            <person name="Lavrichenko K."/>
            <person name="Devanna P."/>
            <person name="Winkler S."/>
            <person name="Jermiin L.S."/>
            <person name="Skirmuntt E.C."/>
            <person name="Katzourakis A."/>
            <person name="Burkitt-Gray L."/>
            <person name="Ray D.A."/>
            <person name="Sullivan K.A.M."/>
            <person name="Roscito J.G."/>
            <person name="Kirilenko B.M."/>
            <person name="Davalos L.M."/>
            <person name="Corthals A.P."/>
            <person name="Power M.L."/>
            <person name="Jones G."/>
            <person name="Ransome R.D."/>
            <person name="Dechmann D.K.N."/>
            <person name="Locatelli A.G."/>
            <person name="Puechmaille S.J."/>
            <person name="Fedrigo O."/>
            <person name="Jarvis E.D."/>
            <person name="Hiller M."/>
            <person name="Vernes S.C."/>
            <person name="Myers E.W."/>
            <person name="Teeling E.C."/>
        </authorList>
    </citation>
    <scope>NUCLEOTIDE SEQUENCE [LARGE SCALE GENOMIC DNA]</scope>
    <source>
        <strain evidence="3">MPipKuh1</strain>
        <tissue evidence="3">Flight muscle</tissue>
    </source>
</reference>
<feature type="compositionally biased region" description="Basic and acidic residues" evidence="1">
    <location>
        <begin position="3300"/>
        <end position="3314"/>
    </location>
</feature>
<feature type="region of interest" description="Disordered" evidence="1">
    <location>
        <begin position="1938"/>
        <end position="1964"/>
    </location>
</feature>
<name>A0A7J7VU10_PIPKU</name>
<feature type="region of interest" description="Disordered" evidence="1">
    <location>
        <begin position="260"/>
        <end position="281"/>
    </location>
</feature>
<dbReference type="PANTHER" id="PTHR33888:SF1">
    <property type="entry name" value="RIKEN CDNA 4932415D10 GENE"/>
    <property type="match status" value="1"/>
</dbReference>
<feature type="region of interest" description="Disordered" evidence="1">
    <location>
        <begin position="3220"/>
        <end position="3252"/>
    </location>
</feature>
<keyword evidence="4" id="KW-1185">Reference proteome</keyword>
<dbReference type="EMBL" id="JACAGB010000013">
    <property type="protein sequence ID" value="KAF6328563.1"/>
    <property type="molecule type" value="Genomic_DNA"/>
</dbReference>
<gene>
    <name evidence="3" type="ORF">mPipKuh1_001809</name>
</gene>
<proteinExistence type="predicted"/>
<evidence type="ECO:0000313" key="4">
    <source>
        <dbReference type="Proteomes" id="UP000558488"/>
    </source>
</evidence>
<feature type="region of interest" description="Disordered" evidence="1">
    <location>
        <begin position="3286"/>
        <end position="3368"/>
    </location>
</feature>
<feature type="compositionally biased region" description="Basic and acidic residues" evidence="1">
    <location>
        <begin position="265"/>
        <end position="279"/>
    </location>
</feature>
<keyword evidence="2" id="KW-1133">Transmembrane helix</keyword>
<sequence>MALTWGLALPLPSHVSLLLLFGLLVWGLWVMFSGKQSTEQVAAETESDSQISKQHRLEKIQQFTGQKDPMLSQQWEENPSMGCIKTNLTNFSGLPEQWIQKCILYLQQIFQHLESTRSAVMEPYLPELQDISPSTSCVCLTQEPMLPFCDYKMTTYSTMPRTSSGSSSNNSNLSHSSVFSEGTIWQSRSHSLPILSKKQPPVFKNQSTSLPPFQFSELVKSKTSPHLTVLSPLRPQSSLINSIFEDSDFCKQVKTKYKKRRKNHLTSDHRPNSAFKEKPQVPGWASTRLSPLARRELEGHMAWKVCTLKKQTVPLPVKESWAMLNYLIEVQGSMPEPEKPQIQLSMSINQSTEQNINNKYPDLPSFQRHVNTGVESGLNITETKISQLLIPGKQSQPGGGPQVLGSKLLVTSMGISPPKSLRVDIIQKEITSLEKDPKHVLELQEKGIQQHETQVTNVELTPRLPYQGTNSIKVTPLALLQVIDSMGMNPESHLELTESVDSFPQPNEVVKPIEKVSVRSKPAYHIIEPVQVTPRPQLQVIESKNMTSRLLNQGTDNVKVTPEALLEAMDSMGIIKKSHPYITESVGMTPRLQYQVKESVKINPLMDHQIIQPRKMGRRPQHTVLENVEMTPGPQHKVIESIGITSKPQSQTIKPVKIIPEPICQNTKSLNMIPRPLHPFIDVIKITPVALLQAMDCMGIIPPAQPDSIPDSQTHISNLPLKSTQPDDLMFSSSPTTIDPHGIREYVRIPSKLPPKVMESVGMPSLQSKHSLKTNPRLESSIEQSQVVESQNLTPRPISQVKESLELTPGPYIQVLDSMAMTPQPYHQGTESITLTPVSTQDLESLRLTPRHQILEYSEMSPRQSHQVIETIELRSDIWLQRNKSVELTQSHHQIMESLGTIPKSLGQGTKSMEMSQKPLHQVTETTVITNTPQLQGVKNMGAKSVPKLQVIDPMKLSSELPNVKSEKQTMGPGLQNIKSVDRATGSIPQIVKYEQLIPIVNSIELAIEVQQQSIKAGKLTPIPQLQSGKSVQSYPGFQFQGEKSIQLTHGPQQQSEKSAELAQVPQWQSRKSTDLTSSSQLQGMECVHFLLPPGLPVIKPVELTPGLQQEDMKSVKLAPKPWLQDLRSDETDQVPLLSDVEPQVVKCRRLIPETQVEGMIYEKQTSGIHIPGVKSIKLDPKPNHHATETKVLNVWQASESLGMNSEPACQEPETKLISDICHHKKESVGLIQSLLGNTPSSDNNISHKFISESQRADTKFMEFTPGHQLPSLNFSELTRGPQLQSMKSEFIQVPQWQDVTTVEWTPISKFQGLKSEALIQEPQLEDMKSTQLTTNPQLRDVKSMELTPGPQVGCVQQVELTPGSELQGLKTELLISDSELEDVKSVALTPVEYLNCPSPQQEGEKSVEITSSPQVDIKSVKTTPDSKLQCIKSVQLQGENSVPFASGPLHQELKWQDTKPEKLTSESQMQHMKFLEINPCLKLQSLKSLDPLPRVKSMKLLRSLKRQVDITRIQKFQRLKSVDSAPRQQIQGLAFVNGSTETEQNGEKSIISPEQQCVDLEQLKRGSKSEDGMSLELNSELNSKDGKLVDLNFELQLKEMKSFELTPESNIQDVKSIEFKAEPQSHKVKPLVLISELQLQGVKTVDLKQEPQRGSMRCIQWIPGPEFQSVKSVGLNLRSQPQKVKSVALKSFIQPRDVKSSELTQGPKTQGATDMECNCEPHLQNVKTPELSPGSQLQKGKFLVSTSEPQHEGMKSVELNQEPQLRSTKSVEWIPALEFKGIKSLLNLELQSQCVKPVEWKTLIQSRDRKSSSTLTSKPELQGIQSLASCQEHQPQGSDLKPCLQLQEGKPLWSSQGTQLQGVKCLEPQLLEVKSRVLSQGSQSDKTIESSSLLHLKSVKSSVLALQTKLQCVKSEDFNAGSQQQSLKFSKFPPKIKSQDMESTELNPSSQLQGTTFSKSTGGTEIRDVKSIDFKPESLLQGMKSSQETPKTKLQDIEHKKLISGPQIQVVKSSKLIPGTKLEKAISAEFTGPQLQDIDSSRLLMDIKLKDVKGMNLRSGLHLQSMKSSEVIKKKKLQDMKSVELEPGPKLQGEKSELTLGGKFPGVKFVVLDSDPPLQHIKCSDLIMGIKLKDKKSLGSNFIPHFQDTKSSEVTKPQEMKSFLNSESHIQSEKPESIQGTKLLDVNTLRFSHGPKLQDRNPSDLTQRKKLQGVKPVKFNPGPQEQGEKSDLTLGWKVQDLKSVKLKLVPQSQGVTSELTPETKLQSEEYVEFITRPMWQNMKSFKSTPGTKVKDVKSLGFNSAPHNRKLSVLTPGTHLQGMKSMEFKSGTKLQGAESSESINLQIMNSTEVKDGPKFQVAKPSELTLESEVHSVISPEFNAGKWWQEEKSSKLNPWPELQNVRFMVSNPEPYLQGVNSSELTSVSKHQGMKSSELNPEIQSETSMVLNPGPHWQGLKSKLIPGSKFLECNPRLQMQCENPCELNTGTKLQCVNSTTCNRGPSLQGIKSFELTSDIITTEFNSDPKLQGVNFSELKSGSELQCMNSIKFNPGPQIQGMKPSELNPGPESQGTKSILFNPGSHLQSVKSSKLTPGIKFPEDQLLQNHLGSQQQAGHSVLDPQLNGAKSVLYVPEPLFEDIKSVKINKEPLLCGANSVNLTSGSEMQDLKCDVFAPESCFQKVKSVELNPRSNIEVKSAELTLQPTSPFKHPTVLTHEQGDQAVKSIGIKIRPPRVIESEDLNLRQVYQKGESEELTSGKLQIGNYFSSLLPNSSNSVISSSVNKTSELGLWDSEMAEVSRALDLKNIWTDILQPKESFIDPASTFPLFFHNQPSDKTTNSVETSHSEISWVYNVSKESIQLRRVAELENSLQGLSQHPPQSWRPPSKTFQAGSGARRGFTWSVLGRQQNVWESHSWKQRLPRKYLSSMLMLGNVLGTTMGRKLCSQTSLTERSTADTCQSIQNLFGVPAELMEFSQSLLETGRGTIFQASMVKNYIQRHTSCHGQEKRMALRIWTRGSMSSIIQQYSGTRVRIKKTNSKLNDTPQEVIQHIPVSCTGDQLPDPEESEESSFNIFLTVKDPVPMEESENSQRDSQTRDFESQHPLEPSFLSQSKTDLSEQFQLLKDLQLKIAAKLLRSQIPHNVPPPLTSGLVLKYPICLQCGRCSGFNCHKLQTTFGPYLLIYPQLHLVSTPEGHGEIRLRLGFRLRIGKRSQVPKYYRRDRPLTPRSPVSPAKICNQASKSPTSSIDFLSQSSQSPASVQVHISHDLEGRTDIGEPGHYEVTEVYSLSESDSESNQDEEWTKVRSKNTHDSKCPMKRINRRFRTQNKKFSTNSRTIIQSPSRKLSSHLERKRNGASQTTTDSLKRHPKKFSQPKFIKLLFQGLRKAFQTAHRIMAFVGPKPEHRTRVDHLWSSKDCQPEQKASDYSLEGDVERESIPVVELKLTDPTTEQQSMLWEELEQFCSAQPPKTDSSLQYTPFPLSRCRVSQSVTTIRYPLDTVQNESGSRPKKNFYRKEISSPESQNSKRGIGVQAQGRILHGAIAVPLRGAIAVPLRGAIAVPLRGDIAVPLGGAIAVPLGEAISVRLGGDIAVRLGGPIAVRLGGPISVPLGGAIAVPLGGAIAVPLGGAIAVPLRGTITVPFRGAITVSPRGVIQVPLRGDAAVPLRGDAADFLRGEITAP</sequence>
<feature type="compositionally biased region" description="Polar residues" evidence="1">
    <location>
        <begin position="3237"/>
        <end position="3250"/>
    </location>
</feature>
<feature type="compositionally biased region" description="Basic and acidic residues" evidence="1">
    <location>
        <begin position="3088"/>
        <end position="3102"/>
    </location>
</feature>
<feature type="compositionally biased region" description="Polar residues" evidence="1">
    <location>
        <begin position="1945"/>
        <end position="1964"/>
    </location>
</feature>
<protein>
    <submittedName>
        <fullName evidence="3">p-S-E-R-S-H-H-S repeats containing</fullName>
    </submittedName>
</protein>
<feature type="region of interest" description="Disordered" evidence="1">
    <location>
        <begin position="1047"/>
        <end position="1076"/>
    </location>
</feature>
<keyword evidence="2" id="KW-0812">Transmembrane</keyword>
<organism evidence="3 4">
    <name type="scientific">Pipistrellus kuhlii</name>
    <name type="common">Kuhl's pipistrelle</name>
    <dbReference type="NCBI Taxonomy" id="59472"/>
    <lineage>
        <taxon>Eukaryota</taxon>
        <taxon>Metazoa</taxon>
        <taxon>Chordata</taxon>
        <taxon>Craniata</taxon>
        <taxon>Vertebrata</taxon>
        <taxon>Euteleostomi</taxon>
        <taxon>Mammalia</taxon>
        <taxon>Eutheria</taxon>
        <taxon>Laurasiatheria</taxon>
        <taxon>Chiroptera</taxon>
        <taxon>Yangochiroptera</taxon>
        <taxon>Vespertilionidae</taxon>
        <taxon>Pipistrellus</taxon>
    </lineage>
</organism>
<keyword evidence="2" id="KW-0472">Membrane</keyword>
<feature type="transmembrane region" description="Helical" evidence="2">
    <location>
        <begin position="7"/>
        <end position="32"/>
    </location>
</feature>
<accession>A0A7J7VU10</accession>